<name>A0A7S2EHZ6_9STRA</name>
<keyword evidence="2" id="KW-0732">Signal</keyword>
<evidence type="ECO:0000256" key="2">
    <source>
        <dbReference type="SAM" id="SignalP"/>
    </source>
</evidence>
<sequence>MMNSRYKQHLMYLLLIGVSSVSIVESFSISTTSHASKKHPLVSLTASQININDDGESDIKSKEQECGIQTRRSMIQSTSSIFFLATLKSFVPPSHAEEEEANSSSSSTTTTTTSAAGKKELLRGTVSLQPGVENETGPESALYVTVRPDRPDNVPKAILDGSRGKAPPVLAARFPNPTFPFDLSLTASDLTAEGVSNVDGDVVESSTFWWGGDDLVVSARLDSDGVASTRDPTDLVGRGFFKRGGKGDGFVVQLQGRGIGGKFVTGAKK</sequence>
<organism evidence="3">
    <name type="scientific">Ditylum brightwellii</name>
    <dbReference type="NCBI Taxonomy" id="49249"/>
    <lineage>
        <taxon>Eukaryota</taxon>
        <taxon>Sar</taxon>
        <taxon>Stramenopiles</taxon>
        <taxon>Ochrophyta</taxon>
        <taxon>Bacillariophyta</taxon>
        <taxon>Mediophyceae</taxon>
        <taxon>Lithodesmiophycidae</taxon>
        <taxon>Lithodesmiales</taxon>
        <taxon>Lithodesmiaceae</taxon>
        <taxon>Ditylum</taxon>
    </lineage>
</organism>
<evidence type="ECO:0000256" key="1">
    <source>
        <dbReference type="SAM" id="MobiDB-lite"/>
    </source>
</evidence>
<evidence type="ECO:0000313" key="3">
    <source>
        <dbReference type="EMBL" id="CAD9337825.1"/>
    </source>
</evidence>
<reference evidence="3" key="1">
    <citation type="submission" date="2021-01" db="EMBL/GenBank/DDBJ databases">
        <authorList>
            <person name="Corre E."/>
            <person name="Pelletier E."/>
            <person name="Niang G."/>
            <person name="Scheremetjew M."/>
            <person name="Finn R."/>
            <person name="Kale V."/>
            <person name="Holt S."/>
            <person name="Cochrane G."/>
            <person name="Meng A."/>
            <person name="Brown T."/>
            <person name="Cohen L."/>
        </authorList>
    </citation>
    <scope>NUCLEOTIDE SEQUENCE</scope>
    <source>
        <strain evidence="3">Pop2</strain>
    </source>
</reference>
<gene>
    <name evidence="3" type="ORF">DBRI1063_LOCUS14968</name>
</gene>
<protein>
    <submittedName>
        <fullName evidence="3">Uncharacterized protein</fullName>
    </submittedName>
</protein>
<feature type="chain" id="PRO_5031376390" evidence="2">
    <location>
        <begin position="27"/>
        <end position="269"/>
    </location>
</feature>
<dbReference type="EMBL" id="HBGN01023456">
    <property type="protein sequence ID" value="CAD9337825.1"/>
    <property type="molecule type" value="Transcribed_RNA"/>
</dbReference>
<feature type="signal peptide" evidence="2">
    <location>
        <begin position="1"/>
        <end position="26"/>
    </location>
</feature>
<feature type="compositionally biased region" description="Low complexity" evidence="1">
    <location>
        <begin position="102"/>
        <end position="116"/>
    </location>
</feature>
<proteinExistence type="predicted"/>
<feature type="region of interest" description="Disordered" evidence="1">
    <location>
        <begin position="94"/>
        <end position="148"/>
    </location>
</feature>
<accession>A0A7S2EHZ6</accession>
<dbReference type="AlphaFoldDB" id="A0A7S2EHZ6"/>